<dbReference type="Proteomes" id="UP000318420">
    <property type="component" value="Segment"/>
</dbReference>
<evidence type="ECO:0000313" key="2">
    <source>
        <dbReference type="Proteomes" id="UP000318420"/>
    </source>
</evidence>
<keyword evidence="2" id="KW-1185">Reference proteome</keyword>
<gene>
    <name evidence="1" type="ORF">LAh10_137</name>
</gene>
<reference evidence="1 2" key="1">
    <citation type="submission" date="2019-04" db="EMBL/GenBank/DDBJ databases">
        <title>Novel bacteriophages capable of disrupting biofilms from clinical strains of Aeromonas hydrophila with intrinsic antibiotic resistance.</title>
        <authorList>
            <person name="Kabwe M."/>
            <person name="Brown T.L."/>
            <person name="Speirs L."/>
            <person name="Ku H."/>
            <person name="Leach M."/>
            <person name="Chan H.T."/>
            <person name="Petrovski S."/>
            <person name="Lock P."/>
            <person name="Tucci J."/>
        </authorList>
    </citation>
    <scope>NUCLEOTIDE SEQUENCE [LARGE SCALE GENOMIC DNA]</scope>
</reference>
<proteinExistence type="predicted"/>
<accession>A0A514A1E7</accession>
<dbReference type="EMBL" id="MK838116">
    <property type="protein sequence ID" value="QDH47052.1"/>
    <property type="molecule type" value="Genomic_DNA"/>
</dbReference>
<evidence type="ECO:0000313" key="1">
    <source>
        <dbReference type="EMBL" id="QDH47052.1"/>
    </source>
</evidence>
<protein>
    <submittedName>
        <fullName evidence="1">Putative UvsX protein</fullName>
    </submittedName>
</protein>
<name>A0A514A1E7_9CAUD</name>
<organism evidence="1 2">
    <name type="scientific">Aeromonas phage LAh10</name>
    <dbReference type="NCBI Taxonomy" id="2591025"/>
    <lineage>
        <taxon>Viruses</taxon>
        <taxon>Duplodnaviria</taxon>
        <taxon>Heunggongvirae</taxon>
        <taxon>Uroviricota</taxon>
        <taxon>Caudoviricetes</taxon>
        <taxon>Chimalliviridae</taxon>
        <taxon>Ludhianavirus</taxon>
        <taxon>Ludhianavirus LAh10</taxon>
    </lineage>
</organism>
<sequence>MLGALDFLKTYSAESDLQIGLNVSPIFDMLTTSMIKDHRGVWVQNGGLMPINALAGGNNTQKTGRTVKDTAALLYRFQTAKVLYGDSESTLDISRLAEEVDRLFDEEGYFEEHINNKRFFYMPYSAGIDGTELHRRVQEIFTRIDALSKSKDKDEQAAYEGMFIDTPFVSAKTGKRIRVQGPMLFIMDSISEILFDTLMFKQFDDGDIDEGGKKRTRDMEIGNMRRILMTDVCMLGPRVGLRSYWIAQSADVMNIDGKPKEKDSTFLRHNKKIAAPKAILKLPHIGVEIIRGAVLKQNDHSVTYPRGKESQICANAKSNPELVEYSTTVFRNKSGQSGGDIKFIGSQEEGILESLSMYNSLKDEGYFGLNGSAIRHNCALIPDVSLTRPTVRDILDENKKLRRAIEITWQLWYMQTFWTNFPAEWRIEPAKLYEMGKEKGLDWDDVLENTVYFWHDNPEHIKEHTLTVYELLEIVVNGKKPYWKETK</sequence>